<evidence type="ECO:0000313" key="2">
    <source>
        <dbReference type="EMBL" id="RGC29645.1"/>
    </source>
</evidence>
<dbReference type="GeneID" id="93333699"/>
<dbReference type="Pfam" id="PF00535">
    <property type="entry name" value="Glycos_transf_2"/>
    <property type="match status" value="1"/>
</dbReference>
<evidence type="ECO:0000313" key="3">
    <source>
        <dbReference type="Proteomes" id="UP000261111"/>
    </source>
</evidence>
<organism evidence="2 3">
    <name type="scientific">Hungatella hathewayi</name>
    <dbReference type="NCBI Taxonomy" id="154046"/>
    <lineage>
        <taxon>Bacteria</taxon>
        <taxon>Bacillati</taxon>
        <taxon>Bacillota</taxon>
        <taxon>Clostridia</taxon>
        <taxon>Lachnospirales</taxon>
        <taxon>Lachnospiraceae</taxon>
        <taxon>Hungatella</taxon>
    </lineage>
</organism>
<comment type="caution">
    <text evidence="2">The sequence shown here is derived from an EMBL/GenBank/DDBJ whole genome shotgun (WGS) entry which is preliminary data.</text>
</comment>
<dbReference type="Proteomes" id="UP000261111">
    <property type="component" value="Unassembled WGS sequence"/>
</dbReference>
<accession>A0A3E2WQW5</accession>
<name>A0A3E2WQW5_9FIRM</name>
<evidence type="ECO:0000259" key="1">
    <source>
        <dbReference type="Pfam" id="PF00535"/>
    </source>
</evidence>
<protein>
    <submittedName>
        <fullName evidence="2">Glycosyltransferase family 2 protein</fullName>
    </submittedName>
</protein>
<dbReference type="GO" id="GO:0016740">
    <property type="term" value="F:transferase activity"/>
    <property type="evidence" value="ECO:0007669"/>
    <property type="project" value="UniProtKB-KW"/>
</dbReference>
<sequence length="305" mass="34830">MDRPTVDIIIPTYKPDIKFEKLIRGLIRQSYPIQNIFIIHTKGGRFPWETAGLDGRVTVKEIEKDKFDHGGTRRMAAGLSDADIFICMTQDAVPADRDLVKHLLQAFENDKVACAYARQLPDEKSDVIERYTRSFNYPAEGCIKDLNSIDKIGIKAFFCSNVCAAYRKTYYDELGGFVKKAVFNEDMIMAGRMLKAGYSCVYAAKAEVIHSHNYTCIQQFKRNFDVAVSQVDNPDVFGGIKSESEGIRLMKNTAGYLIKIRRPWLIMPLVIKSGFKYLGYKLGQHYKHLPQRLVVKLSSNPKYWN</sequence>
<dbReference type="Gene3D" id="3.90.550.10">
    <property type="entry name" value="Spore Coat Polysaccharide Biosynthesis Protein SpsA, Chain A"/>
    <property type="match status" value="1"/>
</dbReference>
<dbReference type="SUPFAM" id="SSF53448">
    <property type="entry name" value="Nucleotide-diphospho-sugar transferases"/>
    <property type="match status" value="1"/>
</dbReference>
<dbReference type="InterPro" id="IPR029044">
    <property type="entry name" value="Nucleotide-diphossugar_trans"/>
</dbReference>
<dbReference type="EMBL" id="QVIA01000015">
    <property type="protein sequence ID" value="RGC29645.1"/>
    <property type="molecule type" value="Genomic_DNA"/>
</dbReference>
<keyword evidence="2" id="KW-0808">Transferase</keyword>
<reference evidence="2 3" key="1">
    <citation type="submission" date="2018-08" db="EMBL/GenBank/DDBJ databases">
        <title>A genome reference for cultivated species of the human gut microbiota.</title>
        <authorList>
            <person name="Zou Y."/>
            <person name="Xue W."/>
            <person name="Luo G."/>
        </authorList>
    </citation>
    <scope>NUCLEOTIDE SEQUENCE [LARGE SCALE GENOMIC DNA]</scope>
    <source>
        <strain evidence="2 3">AF19-21</strain>
    </source>
</reference>
<gene>
    <name evidence="2" type="ORF">DWX41_14065</name>
</gene>
<feature type="domain" description="Glycosyltransferase 2-like" evidence="1">
    <location>
        <begin position="8"/>
        <end position="174"/>
    </location>
</feature>
<dbReference type="InterPro" id="IPR001173">
    <property type="entry name" value="Glyco_trans_2-like"/>
</dbReference>
<dbReference type="AlphaFoldDB" id="A0A3E2WQW5"/>
<dbReference type="RefSeq" id="WP_025655667.1">
    <property type="nucleotide sequence ID" value="NZ_QVIA01000015.1"/>
</dbReference>
<proteinExistence type="predicted"/>